<organism evidence="8 9">
    <name type="scientific">Shuttleworthella satelles DSM 14600</name>
    <dbReference type="NCBI Taxonomy" id="626523"/>
    <lineage>
        <taxon>Bacteria</taxon>
        <taxon>Bacillati</taxon>
        <taxon>Bacillota</taxon>
        <taxon>Clostridia</taxon>
        <taxon>Lachnospirales</taxon>
        <taxon>Lachnospiraceae</taxon>
        <taxon>Shuttleworthella</taxon>
    </lineage>
</organism>
<keyword evidence="3 6" id="KW-0808">Transferase</keyword>
<dbReference type="Gene3D" id="3.40.50.150">
    <property type="entry name" value="Vaccinia Virus protein VP39"/>
    <property type="match status" value="1"/>
</dbReference>
<dbReference type="CDD" id="cd21147">
    <property type="entry name" value="RsmF_methylt_CTD1"/>
    <property type="match status" value="1"/>
</dbReference>
<feature type="binding site" evidence="6">
    <location>
        <position position="179"/>
    </location>
    <ligand>
        <name>S-adenosyl-L-methionine</name>
        <dbReference type="ChEBI" id="CHEBI:59789"/>
    </ligand>
</feature>
<dbReference type="Proteomes" id="UP000003494">
    <property type="component" value="Unassembled WGS sequence"/>
</dbReference>
<evidence type="ECO:0000256" key="6">
    <source>
        <dbReference type="PROSITE-ProRule" id="PRU01023"/>
    </source>
</evidence>
<dbReference type="InterPro" id="IPR001678">
    <property type="entry name" value="MeTrfase_RsmB-F_NOP2_dom"/>
</dbReference>
<dbReference type="InterPro" id="IPR023267">
    <property type="entry name" value="RCMT"/>
</dbReference>
<dbReference type="AlphaFoldDB" id="C4GDB1"/>
<evidence type="ECO:0000256" key="4">
    <source>
        <dbReference type="ARBA" id="ARBA00022691"/>
    </source>
</evidence>
<dbReference type="Pfam" id="PF01189">
    <property type="entry name" value="Methyltr_RsmB-F"/>
    <property type="match status" value="1"/>
</dbReference>
<feature type="active site" description="Nucleophile" evidence="6">
    <location>
        <position position="277"/>
    </location>
</feature>
<dbReference type="Pfam" id="PF17125">
    <property type="entry name" value="Methyltr_RsmF_N"/>
    <property type="match status" value="1"/>
</dbReference>
<dbReference type="EMBL" id="ACIP02000007">
    <property type="protein sequence ID" value="EEP27391.1"/>
    <property type="molecule type" value="Genomic_DNA"/>
</dbReference>
<evidence type="ECO:0000256" key="5">
    <source>
        <dbReference type="ARBA" id="ARBA00022884"/>
    </source>
</evidence>
<keyword evidence="2 6" id="KW-0489">Methyltransferase</keyword>
<dbReference type="PANTHER" id="PTHR22807">
    <property type="entry name" value="NOP2 YEAST -RELATED NOL1/NOP2/FMU SUN DOMAIN-CONTAINING"/>
    <property type="match status" value="1"/>
</dbReference>
<proteinExistence type="inferred from homology"/>
<dbReference type="PRINTS" id="PR02008">
    <property type="entry name" value="RCMTFAMILY"/>
</dbReference>
<reference evidence="8" key="1">
    <citation type="submission" date="2009-04" db="EMBL/GenBank/DDBJ databases">
        <authorList>
            <person name="Weinstock G."/>
            <person name="Sodergren E."/>
            <person name="Clifton S."/>
            <person name="Fulton L."/>
            <person name="Fulton B."/>
            <person name="Courtney L."/>
            <person name="Fronick C."/>
            <person name="Harrison M."/>
            <person name="Strong C."/>
            <person name="Farmer C."/>
            <person name="Delahaunty K."/>
            <person name="Markovic C."/>
            <person name="Hall O."/>
            <person name="Minx P."/>
            <person name="Tomlinson C."/>
            <person name="Mitreva M."/>
            <person name="Nelson J."/>
            <person name="Hou S."/>
            <person name="Wollam A."/>
            <person name="Pepin K.H."/>
            <person name="Johnson M."/>
            <person name="Bhonagiri V."/>
            <person name="Nash W.E."/>
            <person name="Warren W."/>
            <person name="Chinwalla A."/>
            <person name="Mardis E.R."/>
            <person name="Wilson R.K."/>
        </authorList>
    </citation>
    <scope>NUCLEOTIDE SEQUENCE [LARGE SCALE GENOMIC DNA]</scope>
    <source>
        <strain evidence="8">DSM 14600</strain>
    </source>
</reference>
<feature type="domain" description="SAM-dependent MTase RsmB/NOP-type" evidence="7">
    <location>
        <begin position="62"/>
        <end position="338"/>
    </location>
</feature>
<evidence type="ECO:0000256" key="2">
    <source>
        <dbReference type="ARBA" id="ARBA00022603"/>
    </source>
</evidence>
<dbReference type="eggNOG" id="COG0144">
    <property type="taxonomic scope" value="Bacteria"/>
</dbReference>
<dbReference type="Pfam" id="PF13636">
    <property type="entry name" value="Methyltranf_PUA"/>
    <property type="match status" value="1"/>
</dbReference>
<sequence length="543" mass="60068">MSVSPVQTPTPETVESLLLPPAFIERMKEQMGSDFDAFMKSYQRQDRYHGLRLNPLAISAFWPVQGETPPTDISHLSDSQPARHPSSVKALLASVISDLSDPIPWAKDAYYYGEEDRPGKHPYHEAGLYYIQEPSAMAPAVYLDARPGEYVLDLCAAPGGKSSQIAACMQGQGLLISNEIVPNRAAVLSENMERLGVVNAIVTNEDPDGLADHFPLFFDKIMVDAPCSGEGMFRKNAIALLEWSPENVQVCADRDDLILDAADRMLKEGGRLVFSTCTFAPAEDEGSIERFLDRHPNYQIERVPLYPGMTPADLEGTIRLWPHKLRGEGHYIAVLCKKTSDRALSAAGSSSLRAVSAKRESAVRGSDFDFLSRSLREIVKSETADWILGDGELLRFRDDFYRIPRGLPTLRGLKLTRAGLHLGTVKKNRFEPSHALSHALEPDQALRIANLSAGNVGQGSNERALFGADQIRQFIGDRKQKIPAVITDVPGFSARRWIAGETFRMEGDKGWYLITVDGIHLGWGKLAGGSMKNHYPKGLRRNL</sequence>
<evidence type="ECO:0000256" key="3">
    <source>
        <dbReference type="ARBA" id="ARBA00022679"/>
    </source>
</evidence>
<keyword evidence="4 6" id="KW-0949">S-adenosyl-L-methionine</keyword>
<protein>
    <submittedName>
        <fullName evidence="8">NOL1/NOP2/sun family protein</fullName>
    </submittedName>
</protein>
<dbReference type="Gene3D" id="3.30.70.1170">
    <property type="entry name" value="Sun protein, domain 3"/>
    <property type="match status" value="1"/>
</dbReference>
<name>C4GDB1_9FIRM</name>
<dbReference type="PROSITE" id="PS51686">
    <property type="entry name" value="SAM_MT_RSMB_NOP"/>
    <property type="match status" value="1"/>
</dbReference>
<dbReference type="InterPro" id="IPR031340">
    <property type="entry name" value="RsmF_methylt_CI"/>
</dbReference>
<feature type="binding site" evidence="6">
    <location>
        <position position="206"/>
    </location>
    <ligand>
        <name>S-adenosyl-L-methionine</name>
        <dbReference type="ChEBI" id="CHEBI:59789"/>
    </ligand>
</feature>
<dbReference type="STRING" id="626523.GCWU000342_02085"/>
<comment type="caution">
    <text evidence="8">The sequence shown here is derived from an EMBL/GenBank/DDBJ whole genome shotgun (WGS) entry which is preliminary data.</text>
</comment>
<dbReference type="InterPro" id="IPR027391">
    <property type="entry name" value="Nol1_Nop2_Fmu_2"/>
</dbReference>
<feature type="binding site" evidence="6">
    <location>
        <position position="224"/>
    </location>
    <ligand>
        <name>S-adenosyl-L-methionine</name>
        <dbReference type="ChEBI" id="CHEBI:59789"/>
    </ligand>
</feature>
<dbReference type="SUPFAM" id="SSF53335">
    <property type="entry name" value="S-adenosyl-L-methionine-dependent methyltransferases"/>
    <property type="match status" value="1"/>
</dbReference>
<dbReference type="Pfam" id="PF17126">
    <property type="entry name" value="RsmF_methylt_CI"/>
    <property type="match status" value="1"/>
</dbReference>
<feature type="binding site" evidence="6">
    <location>
        <begin position="155"/>
        <end position="161"/>
    </location>
    <ligand>
        <name>S-adenosyl-L-methionine</name>
        <dbReference type="ChEBI" id="CHEBI:59789"/>
    </ligand>
</feature>
<comment type="similarity">
    <text evidence="6">Belongs to the class I-like SAM-binding methyltransferase superfamily. RsmB/NOP family.</text>
</comment>
<dbReference type="GO" id="GO:0003723">
    <property type="term" value="F:RNA binding"/>
    <property type="evidence" value="ECO:0007669"/>
    <property type="project" value="UniProtKB-UniRule"/>
</dbReference>
<dbReference type="HOGENOM" id="CLU_005316_6_1_9"/>
<evidence type="ECO:0000313" key="9">
    <source>
        <dbReference type="Proteomes" id="UP000003494"/>
    </source>
</evidence>
<accession>C4GDB1</accession>
<keyword evidence="9" id="KW-1185">Reference proteome</keyword>
<dbReference type="InterPro" id="IPR029063">
    <property type="entry name" value="SAM-dependent_MTases_sf"/>
</dbReference>
<dbReference type="RefSeq" id="WP_006907061.1">
    <property type="nucleotide sequence ID" value="NZ_GG665867.1"/>
</dbReference>
<dbReference type="GO" id="GO:0001510">
    <property type="term" value="P:RNA methylation"/>
    <property type="evidence" value="ECO:0007669"/>
    <property type="project" value="InterPro"/>
</dbReference>
<evidence type="ECO:0000256" key="1">
    <source>
        <dbReference type="ARBA" id="ARBA00022490"/>
    </source>
</evidence>
<keyword evidence="5 6" id="KW-0694">RNA-binding</keyword>
<dbReference type="eggNOG" id="COG3270">
    <property type="taxonomic scope" value="Bacteria"/>
</dbReference>
<dbReference type="PANTHER" id="PTHR22807:SF30">
    <property type="entry name" value="28S RRNA (CYTOSINE(4447)-C(5))-METHYLTRANSFERASE-RELATED"/>
    <property type="match status" value="1"/>
</dbReference>
<dbReference type="InterPro" id="IPR049560">
    <property type="entry name" value="MeTrfase_RsmB-F_NOP2_cat"/>
</dbReference>
<keyword evidence="1" id="KW-0963">Cytoplasm</keyword>
<dbReference type="Gene3D" id="2.30.130.60">
    <property type="match status" value="1"/>
</dbReference>
<dbReference type="GO" id="GO:0008173">
    <property type="term" value="F:RNA methyltransferase activity"/>
    <property type="evidence" value="ECO:0007669"/>
    <property type="project" value="InterPro"/>
</dbReference>
<dbReference type="CDD" id="cd02440">
    <property type="entry name" value="AdoMet_MTases"/>
    <property type="match status" value="1"/>
</dbReference>
<dbReference type="InterPro" id="IPR031341">
    <property type="entry name" value="Methyltr_RsmF_N"/>
</dbReference>
<evidence type="ECO:0000259" key="7">
    <source>
        <dbReference type="PROSITE" id="PS51686"/>
    </source>
</evidence>
<gene>
    <name evidence="8" type="ORF">GCWU000342_02085</name>
</gene>
<evidence type="ECO:0000313" key="8">
    <source>
        <dbReference type="EMBL" id="EEP27391.1"/>
    </source>
</evidence>